<evidence type="ECO:0000313" key="3">
    <source>
        <dbReference type="Proteomes" id="UP001151760"/>
    </source>
</evidence>
<dbReference type="Proteomes" id="UP001151760">
    <property type="component" value="Unassembled WGS sequence"/>
</dbReference>
<keyword evidence="3" id="KW-1185">Reference proteome</keyword>
<evidence type="ECO:0000259" key="1">
    <source>
        <dbReference type="Pfam" id="PF00078"/>
    </source>
</evidence>
<comment type="caution">
    <text evidence="2">The sequence shown here is derived from an EMBL/GenBank/DDBJ whole genome shotgun (WGS) entry which is preliminary data.</text>
</comment>
<keyword evidence="2" id="KW-0695">RNA-directed DNA polymerase</keyword>
<organism evidence="2 3">
    <name type="scientific">Tanacetum coccineum</name>
    <dbReference type="NCBI Taxonomy" id="301880"/>
    <lineage>
        <taxon>Eukaryota</taxon>
        <taxon>Viridiplantae</taxon>
        <taxon>Streptophyta</taxon>
        <taxon>Embryophyta</taxon>
        <taxon>Tracheophyta</taxon>
        <taxon>Spermatophyta</taxon>
        <taxon>Magnoliopsida</taxon>
        <taxon>eudicotyledons</taxon>
        <taxon>Gunneridae</taxon>
        <taxon>Pentapetalae</taxon>
        <taxon>asterids</taxon>
        <taxon>campanulids</taxon>
        <taxon>Asterales</taxon>
        <taxon>Asteraceae</taxon>
        <taxon>Asteroideae</taxon>
        <taxon>Anthemideae</taxon>
        <taxon>Anthemidinae</taxon>
        <taxon>Tanacetum</taxon>
    </lineage>
</organism>
<accession>A0ABQ5DG58</accession>
<reference evidence="2" key="1">
    <citation type="journal article" date="2022" name="Int. J. Mol. Sci.">
        <title>Draft Genome of Tanacetum Coccineum: Genomic Comparison of Closely Related Tanacetum-Family Plants.</title>
        <authorList>
            <person name="Yamashiro T."/>
            <person name="Shiraishi A."/>
            <person name="Nakayama K."/>
            <person name="Satake H."/>
        </authorList>
    </citation>
    <scope>NUCLEOTIDE SEQUENCE</scope>
</reference>
<name>A0ABQ5DG58_9ASTR</name>
<dbReference type="Gene3D" id="3.30.70.270">
    <property type="match status" value="1"/>
</dbReference>
<protein>
    <submittedName>
        <fullName evidence="2">Reverse transcriptase domain-containing protein</fullName>
    </submittedName>
</protein>
<dbReference type="CDD" id="cd01647">
    <property type="entry name" value="RT_LTR"/>
    <property type="match status" value="1"/>
</dbReference>
<dbReference type="InterPro" id="IPR043128">
    <property type="entry name" value="Rev_trsase/Diguanyl_cyclase"/>
</dbReference>
<dbReference type="Pfam" id="PF00078">
    <property type="entry name" value="RVT_1"/>
    <property type="match status" value="1"/>
</dbReference>
<dbReference type="EMBL" id="BQNB010015260">
    <property type="protein sequence ID" value="GJT37882.1"/>
    <property type="molecule type" value="Genomic_DNA"/>
</dbReference>
<proteinExistence type="predicted"/>
<dbReference type="GO" id="GO:0003964">
    <property type="term" value="F:RNA-directed DNA polymerase activity"/>
    <property type="evidence" value="ECO:0007669"/>
    <property type="project" value="UniProtKB-KW"/>
</dbReference>
<sequence>MGKYNLPPKSSHHLNVAELKDMVRALILDRKNQTPASAPVKAVEQSCVTCGGGHSYQNCPATNSNMYHDNIQEYVSQAAAANFNQANSGIRPPWSSIKFDLLCSPVQNSSCKYMIRFLALEDDPTSSEVDPTYQDPEGDILILEAILNSEPPPPLPNHEQYMPGGTALPPGPNLNRIFRRSDDKFACHNCSRLKDEEKAALLKFSTHKRAIAWKLSDIKGVSPEFCTHKILMEEDYEPSVQSQRRVNPKIHDVIKKEVEKLLDAGLIYPISDSPWVSPVHCVPKKGGMTVITNEERMRLIPYCELVTGWRVCIDYRKLNEATRKDHFPLPFMDQMLERLAGNEYYCFLDGFSGYFQIPIDPKDQEKTTFTCPYGTFAYRRMPFGAMQCSCNFQRCMKGNLPR</sequence>
<reference evidence="2" key="2">
    <citation type="submission" date="2022-01" db="EMBL/GenBank/DDBJ databases">
        <authorList>
            <person name="Yamashiro T."/>
            <person name="Shiraishi A."/>
            <person name="Satake H."/>
            <person name="Nakayama K."/>
        </authorList>
    </citation>
    <scope>NUCLEOTIDE SEQUENCE</scope>
</reference>
<keyword evidence="2" id="KW-0808">Transferase</keyword>
<dbReference type="Gene3D" id="3.10.10.10">
    <property type="entry name" value="HIV Type 1 Reverse Transcriptase, subunit A, domain 1"/>
    <property type="match status" value="1"/>
</dbReference>
<dbReference type="SUPFAM" id="SSF56672">
    <property type="entry name" value="DNA/RNA polymerases"/>
    <property type="match status" value="1"/>
</dbReference>
<feature type="domain" description="Reverse transcriptase" evidence="1">
    <location>
        <begin position="306"/>
        <end position="397"/>
    </location>
</feature>
<dbReference type="InterPro" id="IPR043502">
    <property type="entry name" value="DNA/RNA_pol_sf"/>
</dbReference>
<dbReference type="InterPro" id="IPR000477">
    <property type="entry name" value="RT_dom"/>
</dbReference>
<dbReference type="InterPro" id="IPR053134">
    <property type="entry name" value="RNA-dir_DNA_polymerase"/>
</dbReference>
<dbReference type="PANTHER" id="PTHR24559">
    <property type="entry name" value="TRANSPOSON TY3-I GAG-POL POLYPROTEIN"/>
    <property type="match status" value="1"/>
</dbReference>
<gene>
    <name evidence="2" type="ORF">Tco_0937747</name>
</gene>
<keyword evidence="2" id="KW-0548">Nucleotidyltransferase</keyword>
<dbReference type="PANTHER" id="PTHR24559:SF444">
    <property type="entry name" value="REVERSE TRANSCRIPTASE DOMAIN-CONTAINING PROTEIN"/>
    <property type="match status" value="1"/>
</dbReference>
<evidence type="ECO:0000313" key="2">
    <source>
        <dbReference type="EMBL" id="GJT37882.1"/>
    </source>
</evidence>